<comment type="caution">
    <text evidence="8">The sequence shown here is derived from an EMBL/GenBank/DDBJ whole genome shotgun (WGS) entry which is preliminary data.</text>
</comment>
<dbReference type="InterPro" id="IPR005238">
    <property type="entry name" value="ComB-like"/>
</dbReference>
<accession>A0A0A2EKH8</accession>
<dbReference type="OrthoDB" id="4913at2"/>
<dbReference type="EMBL" id="JQJD01000050">
    <property type="protein sequence ID" value="KGN79438.1"/>
    <property type="molecule type" value="Genomic_DNA"/>
</dbReference>
<dbReference type="eggNOG" id="COG2045">
    <property type="taxonomic scope" value="Bacteria"/>
</dbReference>
<dbReference type="Pfam" id="PF04029">
    <property type="entry name" value="2-ph_phosp"/>
    <property type="match status" value="1"/>
</dbReference>
<sequence>MNTVDIVLSPELIETYSSKPVLCIVIDVLRASSTIITAFANGARRIYPLADIETAQKKAHAGALVGAERNVLRCDFAMFGNDPGEYTAEKVGGQDIYFTTTNGTKTIRRCLDLGHEVIIGGFLNIDAVVCACGGRDVLCVCAGWQGKFCLEDAFFAGALVQRLAQSHSIASDAGRMMAELWELHREHPLDYIMGSDHFARMARVGKEGAVPYCLTEGVINIVPTASGSNGDEIVLRGLSY</sequence>
<dbReference type="RefSeq" id="WP_036852243.1">
    <property type="nucleotide sequence ID" value="NZ_JQJD01000050.1"/>
</dbReference>
<evidence type="ECO:0000256" key="1">
    <source>
        <dbReference type="ARBA" id="ARBA00001946"/>
    </source>
</evidence>
<organism evidence="8 9">
    <name type="scientific">Porphyromonas cangingivalis</name>
    <dbReference type="NCBI Taxonomy" id="36874"/>
    <lineage>
        <taxon>Bacteria</taxon>
        <taxon>Pseudomonadati</taxon>
        <taxon>Bacteroidota</taxon>
        <taxon>Bacteroidia</taxon>
        <taxon>Bacteroidales</taxon>
        <taxon>Porphyromonadaceae</taxon>
        <taxon>Porphyromonas</taxon>
    </lineage>
</organism>
<dbReference type="InterPro" id="IPR036702">
    <property type="entry name" value="ComB-like_sf"/>
</dbReference>
<keyword evidence="5" id="KW-0378">Hydrolase</keyword>
<dbReference type="GO" id="GO:0050545">
    <property type="term" value="F:sulfopyruvate decarboxylase activity"/>
    <property type="evidence" value="ECO:0007669"/>
    <property type="project" value="TreeGrafter"/>
</dbReference>
<evidence type="ECO:0000256" key="2">
    <source>
        <dbReference type="ARBA" id="ARBA00009997"/>
    </source>
</evidence>
<dbReference type="PANTHER" id="PTHR37311">
    <property type="entry name" value="2-PHOSPHOSULFOLACTATE PHOSPHATASE-RELATED"/>
    <property type="match status" value="1"/>
</dbReference>
<comment type="similarity">
    <text evidence="2">Belongs to the ComB family.</text>
</comment>
<comment type="catalytic activity">
    <reaction evidence="7">
        <text>(2R)-O-phospho-3-sulfolactate + H2O = (2R)-3-sulfolactate + phosphate</text>
        <dbReference type="Rhea" id="RHEA:23416"/>
        <dbReference type="ChEBI" id="CHEBI:15377"/>
        <dbReference type="ChEBI" id="CHEBI:15597"/>
        <dbReference type="ChEBI" id="CHEBI:43474"/>
        <dbReference type="ChEBI" id="CHEBI:58738"/>
        <dbReference type="EC" id="3.1.3.71"/>
    </reaction>
</comment>
<evidence type="ECO:0000256" key="3">
    <source>
        <dbReference type="ARBA" id="ARBA00012953"/>
    </source>
</evidence>
<name>A0A0A2EKH8_PORCN</name>
<comment type="cofactor">
    <cofactor evidence="1">
        <name>Mg(2+)</name>
        <dbReference type="ChEBI" id="CHEBI:18420"/>
    </cofactor>
</comment>
<evidence type="ECO:0000256" key="7">
    <source>
        <dbReference type="ARBA" id="ARBA00033711"/>
    </source>
</evidence>
<evidence type="ECO:0000256" key="6">
    <source>
        <dbReference type="ARBA" id="ARBA00022842"/>
    </source>
</evidence>
<dbReference type="SUPFAM" id="SSF142823">
    <property type="entry name" value="ComB-like"/>
    <property type="match status" value="1"/>
</dbReference>
<proteinExistence type="inferred from homology"/>
<dbReference type="AlphaFoldDB" id="A0A0A2EKH8"/>
<reference evidence="8 9" key="1">
    <citation type="submission" date="2014-08" db="EMBL/GenBank/DDBJ databases">
        <title>Porphyromonas cangingivalis strain:COT-109_OH1386 Genome sequencing.</title>
        <authorList>
            <person name="Wallis C."/>
            <person name="Deusch O."/>
            <person name="O'Flynn C."/>
            <person name="Davis I."/>
            <person name="Jospin G."/>
            <person name="Darling A.E."/>
            <person name="Coil D.A."/>
            <person name="Alexiev A."/>
            <person name="Horsfall A."/>
            <person name="Kirkwood N."/>
            <person name="Harris S."/>
            <person name="Eisen J.A."/>
        </authorList>
    </citation>
    <scope>NUCLEOTIDE SEQUENCE [LARGE SCALE GENOMIC DNA]</scope>
    <source>
        <strain evidence="9">COT-109 OH1386</strain>
    </source>
</reference>
<dbReference type="GO" id="GO:0000287">
    <property type="term" value="F:magnesium ion binding"/>
    <property type="evidence" value="ECO:0007669"/>
    <property type="project" value="InterPro"/>
</dbReference>
<gene>
    <name evidence="8" type="ORF">HQ35_07710</name>
</gene>
<dbReference type="EC" id="3.1.3.71" evidence="3"/>
<dbReference type="Proteomes" id="UP000030125">
    <property type="component" value="Unassembled WGS sequence"/>
</dbReference>
<evidence type="ECO:0000313" key="8">
    <source>
        <dbReference type="EMBL" id="KGN79438.1"/>
    </source>
</evidence>
<dbReference type="GO" id="GO:0050532">
    <property type="term" value="F:2-phosphosulfolactate phosphatase activity"/>
    <property type="evidence" value="ECO:0007669"/>
    <property type="project" value="UniProtKB-EC"/>
</dbReference>
<keyword evidence="6" id="KW-0460">Magnesium</keyword>
<evidence type="ECO:0000256" key="5">
    <source>
        <dbReference type="ARBA" id="ARBA00022801"/>
    </source>
</evidence>
<keyword evidence="9" id="KW-1185">Reference proteome</keyword>
<dbReference type="STRING" id="36874.HQ34_02445"/>
<evidence type="ECO:0000256" key="4">
    <source>
        <dbReference type="ARBA" id="ARBA00021948"/>
    </source>
</evidence>
<protein>
    <recommendedName>
        <fullName evidence="4">Probable 2-phosphosulfolactate phosphatase</fullName>
        <ecNumber evidence="3">3.1.3.71</ecNumber>
    </recommendedName>
</protein>
<dbReference type="PANTHER" id="PTHR37311:SF1">
    <property type="entry name" value="2-PHOSPHOSULFOLACTATE PHOSPHATASE-RELATED"/>
    <property type="match status" value="1"/>
</dbReference>
<evidence type="ECO:0000313" key="9">
    <source>
        <dbReference type="Proteomes" id="UP000030125"/>
    </source>
</evidence>
<dbReference type="Gene3D" id="3.90.1560.10">
    <property type="entry name" value="ComB-like"/>
    <property type="match status" value="1"/>
</dbReference>